<evidence type="ECO:0000313" key="4">
    <source>
        <dbReference type="Proteomes" id="UP000238348"/>
    </source>
</evidence>
<sequence>MERKLLSGLGAGGALALLLAACASGSPSHLDPGSDGYGGGTGAATSSQTTSSSAQTTSSSSASDGSTPERSCADAIHVPLNRRTSGARLEVNGEEDYYSFRARKGQAVYLDIDTVSASLRQREHIDTVLTLFSPDGTQIAENNDSIGLLELESTLYTILPEDGEYCLRVADCFAFYERPEEHCSGLPGRRVTGYDLTVAAMIDGPNDPMTSDRESSDESSAATPVGYLEVQGQYSLSAIWGTFRDPADVDVFSFAVPDDFEQAAVGTRMSADFYIMPSGPEGSGSTAPTGKVTIVDPAEPDVPLAEIDGAGSTHLMAPIELGEEYWLVVRRGSGAIGDNEFYVITHYANDGPPLEMEQGAGANDTPKTAEPLKTSSTSPDLPIDNIARVEGDLVAAPEDIDVFRVEVPPDMGWVSAMCEVRHVGSGLRDFKASLLTEDGDLIAPLATSHEEAHEPTRIRQTPLGGARSLLLKVEAGSQDPAVKSAFYRCAVNFYK</sequence>
<evidence type="ECO:0000313" key="3">
    <source>
        <dbReference type="EMBL" id="AUX47291.1"/>
    </source>
</evidence>
<dbReference type="Gene3D" id="2.60.120.380">
    <property type="match status" value="1"/>
</dbReference>
<feature type="region of interest" description="Disordered" evidence="1">
    <location>
        <begin position="29"/>
        <end position="71"/>
    </location>
</feature>
<feature type="signal peptide" evidence="2">
    <location>
        <begin position="1"/>
        <end position="23"/>
    </location>
</feature>
<organism evidence="3 4">
    <name type="scientific">Sorangium cellulosum</name>
    <name type="common">Polyangium cellulosum</name>
    <dbReference type="NCBI Taxonomy" id="56"/>
    <lineage>
        <taxon>Bacteria</taxon>
        <taxon>Pseudomonadati</taxon>
        <taxon>Myxococcota</taxon>
        <taxon>Polyangia</taxon>
        <taxon>Polyangiales</taxon>
        <taxon>Polyangiaceae</taxon>
        <taxon>Sorangium</taxon>
    </lineage>
</organism>
<reference evidence="3 4" key="1">
    <citation type="submission" date="2015-09" db="EMBL/GenBank/DDBJ databases">
        <title>Sorangium comparison.</title>
        <authorList>
            <person name="Zaburannyi N."/>
            <person name="Bunk B."/>
            <person name="Overmann J."/>
            <person name="Mueller R."/>
        </authorList>
    </citation>
    <scope>NUCLEOTIDE SEQUENCE [LARGE SCALE GENOMIC DNA]</scope>
    <source>
        <strain evidence="3 4">So ce26</strain>
    </source>
</reference>
<dbReference type="AlphaFoldDB" id="A0A2L0F713"/>
<name>A0A2L0F713_SORCE</name>
<evidence type="ECO:0000256" key="1">
    <source>
        <dbReference type="SAM" id="MobiDB-lite"/>
    </source>
</evidence>
<evidence type="ECO:0008006" key="5">
    <source>
        <dbReference type="Google" id="ProtNLM"/>
    </source>
</evidence>
<evidence type="ECO:0000256" key="2">
    <source>
        <dbReference type="SAM" id="SignalP"/>
    </source>
</evidence>
<protein>
    <recommendedName>
        <fullName evidence="5">Peptidase C-terminal archaeal/bacterial domain-containing protein</fullName>
    </recommendedName>
</protein>
<feature type="compositionally biased region" description="Low complexity" evidence="1">
    <location>
        <begin position="43"/>
        <end position="66"/>
    </location>
</feature>
<proteinExistence type="predicted"/>
<dbReference type="PROSITE" id="PS51257">
    <property type="entry name" value="PROKAR_LIPOPROTEIN"/>
    <property type="match status" value="1"/>
</dbReference>
<gene>
    <name evidence="3" type="ORF">SOCE26_088090</name>
</gene>
<dbReference type="RefSeq" id="WP_159397844.1">
    <property type="nucleotide sequence ID" value="NZ_CP012673.1"/>
</dbReference>
<dbReference type="OrthoDB" id="5495086at2"/>
<dbReference type="EMBL" id="CP012673">
    <property type="protein sequence ID" value="AUX47291.1"/>
    <property type="molecule type" value="Genomic_DNA"/>
</dbReference>
<accession>A0A2L0F713</accession>
<feature type="chain" id="PRO_5014675486" description="Peptidase C-terminal archaeal/bacterial domain-containing protein" evidence="2">
    <location>
        <begin position="24"/>
        <end position="495"/>
    </location>
</feature>
<dbReference type="Proteomes" id="UP000238348">
    <property type="component" value="Chromosome"/>
</dbReference>
<feature type="region of interest" description="Disordered" evidence="1">
    <location>
        <begin position="353"/>
        <end position="383"/>
    </location>
</feature>
<keyword evidence="2" id="KW-0732">Signal</keyword>